<reference evidence="1 2" key="1">
    <citation type="submission" date="2019-08" db="EMBL/GenBank/DDBJ databases">
        <title>Draft genome sequences of two oriental melons (Cucumis melo L. var makuwa).</title>
        <authorList>
            <person name="Kwon S.-Y."/>
        </authorList>
    </citation>
    <scope>NUCLEOTIDE SEQUENCE [LARGE SCALE GENOMIC DNA]</scope>
    <source>
        <strain evidence="2">cv. Chang Bougi</strain>
        <tissue evidence="1">Leaf</tissue>
    </source>
</reference>
<evidence type="ECO:0000313" key="2">
    <source>
        <dbReference type="Proteomes" id="UP000321947"/>
    </source>
</evidence>
<evidence type="ECO:0000313" key="1">
    <source>
        <dbReference type="EMBL" id="TYK01663.1"/>
    </source>
</evidence>
<protein>
    <submittedName>
        <fullName evidence="1">Gag protease polyprotein</fullName>
    </submittedName>
</protein>
<sequence length="366" mass="41342">MFSIVSVKEVTLEFRSSTASAVGANSPLLGWIHLDADLNANLATFQTPMPKCSVYCSYVGHWLWSYVMEGLRVRKPLVYIEWFSIDYGVTVSFIYKVVYLTGTVSFGIPRLICVSFGITRLICASFGITRLICASFGITRLICASFGIIRLICASFGITRLMCKGMARGRPAKGKKDAWSHVCRDLSLVRKVGSLQLGWPRRLRKGSRTCQPEVQPVAQATDPTAPATHANLAAIELRFKDLIMQMREQQQPVPPAPAPVVPQVVPDQLSAEAKHLGDFRKYNPTTFDRPLEDFTKAQMWLSSLETIFRQRYCLVENGREDVRGDVGQITWKQFKESFYAKFFSASLRDAKWQEFLNLEQDDRTVE</sequence>
<dbReference type="Proteomes" id="UP000321947">
    <property type="component" value="Unassembled WGS sequence"/>
</dbReference>
<keyword evidence="1" id="KW-0645">Protease</keyword>
<comment type="caution">
    <text evidence="1">The sequence shown here is derived from an EMBL/GenBank/DDBJ whole genome shotgun (WGS) entry which is preliminary data.</text>
</comment>
<keyword evidence="1" id="KW-0378">Hydrolase</keyword>
<accession>A0A5D3BPN8</accession>
<name>A0A5D3BPN8_CUCMM</name>
<proteinExistence type="predicted"/>
<organism evidence="1 2">
    <name type="scientific">Cucumis melo var. makuwa</name>
    <name type="common">Oriental melon</name>
    <dbReference type="NCBI Taxonomy" id="1194695"/>
    <lineage>
        <taxon>Eukaryota</taxon>
        <taxon>Viridiplantae</taxon>
        <taxon>Streptophyta</taxon>
        <taxon>Embryophyta</taxon>
        <taxon>Tracheophyta</taxon>
        <taxon>Spermatophyta</taxon>
        <taxon>Magnoliopsida</taxon>
        <taxon>eudicotyledons</taxon>
        <taxon>Gunneridae</taxon>
        <taxon>Pentapetalae</taxon>
        <taxon>rosids</taxon>
        <taxon>fabids</taxon>
        <taxon>Cucurbitales</taxon>
        <taxon>Cucurbitaceae</taxon>
        <taxon>Benincaseae</taxon>
        <taxon>Cucumis</taxon>
    </lineage>
</organism>
<dbReference type="EMBL" id="SSTD01016133">
    <property type="protein sequence ID" value="TYK01663.1"/>
    <property type="molecule type" value="Genomic_DNA"/>
</dbReference>
<dbReference type="GO" id="GO:0008233">
    <property type="term" value="F:peptidase activity"/>
    <property type="evidence" value="ECO:0007669"/>
    <property type="project" value="UniProtKB-KW"/>
</dbReference>
<gene>
    <name evidence="1" type="ORF">E5676_scaffold128G00400</name>
</gene>
<dbReference type="AlphaFoldDB" id="A0A5D3BPN8"/>
<dbReference type="GO" id="GO:0006508">
    <property type="term" value="P:proteolysis"/>
    <property type="evidence" value="ECO:0007669"/>
    <property type="project" value="UniProtKB-KW"/>
</dbReference>